<evidence type="ECO:0000256" key="1">
    <source>
        <dbReference type="SAM" id="MobiDB-lite"/>
    </source>
</evidence>
<gene>
    <name evidence="2" type="ORF">THAOC_03324</name>
</gene>
<feature type="region of interest" description="Disordered" evidence="1">
    <location>
        <begin position="1"/>
        <end position="51"/>
    </location>
</feature>
<evidence type="ECO:0000313" key="3">
    <source>
        <dbReference type="Proteomes" id="UP000266841"/>
    </source>
</evidence>
<name>K0TL40_THAOC</name>
<dbReference type="EMBL" id="AGNL01003217">
    <property type="protein sequence ID" value="EJK74971.1"/>
    <property type="molecule type" value="Genomic_DNA"/>
</dbReference>
<feature type="compositionally biased region" description="Low complexity" evidence="1">
    <location>
        <begin position="1"/>
        <end position="11"/>
    </location>
</feature>
<proteinExistence type="predicted"/>
<organism evidence="2 3">
    <name type="scientific">Thalassiosira oceanica</name>
    <name type="common">Marine diatom</name>
    <dbReference type="NCBI Taxonomy" id="159749"/>
    <lineage>
        <taxon>Eukaryota</taxon>
        <taxon>Sar</taxon>
        <taxon>Stramenopiles</taxon>
        <taxon>Ochrophyta</taxon>
        <taxon>Bacillariophyta</taxon>
        <taxon>Coscinodiscophyceae</taxon>
        <taxon>Thalassiosirophycidae</taxon>
        <taxon>Thalassiosirales</taxon>
        <taxon>Thalassiosiraceae</taxon>
        <taxon>Thalassiosira</taxon>
    </lineage>
</organism>
<feature type="compositionally biased region" description="Polar residues" evidence="1">
    <location>
        <begin position="41"/>
        <end position="51"/>
    </location>
</feature>
<evidence type="ECO:0000313" key="2">
    <source>
        <dbReference type="EMBL" id="EJK74971.1"/>
    </source>
</evidence>
<dbReference type="AlphaFoldDB" id="K0TL40"/>
<comment type="caution">
    <text evidence="2">The sequence shown here is derived from an EMBL/GenBank/DDBJ whole genome shotgun (WGS) entry which is preliminary data.</text>
</comment>
<keyword evidence="3" id="KW-1185">Reference proteome</keyword>
<dbReference type="Proteomes" id="UP000266841">
    <property type="component" value="Unassembled WGS sequence"/>
</dbReference>
<reference evidence="2 3" key="1">
    <citation type="journal article" date="2012" name="Genome Biol.">
        <title>Genome and low-iron response of an oceanic diatom adapted to chronic iron limitation.</title>
        <authorList>
            <person name="Lommer M."/>
            <person name="Specht M."/>
            <person name="Roy A.S."/>
            <person name="Kraemer L."/>
            <person name="Andreson R."/>
            <person name="Gutowska M.A."/>
            <person name="Wolf J."/>
            <person name="Bergner S.V."/>
            <person name="Schilhabel M.B."/>
            <person name="Klostermeier U.C."/>
            <person name="Beiko R.G."/>
            <person name="Rosenstiel P."/>
            <person name="Hippler M."/>
            <person name="Laroche J."/>
        </authorList>
    </citation>
    <scope>NUCLEOTIDE SEQUENCE [LARGE SCALE GENOMIC DNA]</scope>
    <source>
        <strain evidence="2 3">CCMP1005</strain>
    </source>
</reference>
<protein>
    <submittedName>
        <fullName evidence="2">Uncharacterized protein</fullName>
    </submittedName>
</protein>
<accession>K0TL40</accession>
<sequence>MFVFGSAANADADSDVDGGRGKASSTEDVAPPFTFDASSLPAVTSTPTANGDDTSVTAGGFKFNLPPSQVLTVAATEGGDTTPLFGSTLKSSQGLWSGVKTQTKHQGATDGGSGKQDAHIAMHSSVATRAARDLHLPAVLPADSVAGSEALSGDALLHEDGVQRLHSRLTSTGNGEDMCVLQNAHSKERCGGHTCPRPKTCGRKGSQGDRDPRLCILPR</sequence>